<evidence type="ECO:0000256" key="5">
    <source>
        <dbReference type="ARBA" id="ARBA00023163"/>
    </source>
</evidence>
<dbReference type="GO" id="GO:0016987">
    <property type="term" value="F:sigma factor activity"/>
    <property type="evidence" value="ECO:0007669"/>
    <property type="project" value="UniProtKB-KW"/>
</dbReference>
<dbReference type="Gene3D" id="1.10.1740.10">
    <property type="match status" value="1"/>
</dbReference>
<evidence type="ECO:0000256" key="1">
    <source>
        <dbReference type="ARBA" id="ARBA00010641"/>
    </source>
</evidence>
<accession>A0A2S9V491</accession>
<dbReference type="InterPro" id="IPR014284">
    <property type="entry name" value="RNA_pol_sigma-70_dom"/>
</dbReference>
<dbReference type="RefSeq" id="WP_105936713.1">
    <property type="nucleotide sequence ID" value="NZ_PVNP01000211.1"/>
</dbReference>
<keyword evidence="3" id="KW-0731">Sigma factor</keyword>
<comment type="caution">
    <text evidence="7">The sequence shown here is derived from an EMBL/GenBank/DDBJ whole genome shotgun (WGS) entry which is preliminary data.</text>
</comment>
<dbReference type="InterPro" id="IPR036388">
    <property type="entry name" value="WH-like_DNA-bd_sf"/>
</dbReference>
<evidence type="ECO:0000313" key="8">
    <source>
        <dbReference type="Proteomes" id="UP000238949"/>
    </source>
</evidence>
<evidence type="ECO:0000256" key="3">
    <source>
        <dbReference type="ARBA" id="ARBA00023082"/>
    </source>
</evidence>
<dbReference type="Pfam" id="PF07638">
    <property type="entry name" value="Sigma70_ECF"/>
    <property type="match status" value="1"/>
</dbReference>
<dbReference type="PANTHER" id="PTHR43133:SF8">
    <property type="entry name" value="RNA POLYMERASE SIGMA FACTOR HI_1459-RELATED"/>
    <property type="match status" value="1"/>
</dbReference>
<evidence type="ECO:0000256" key="4">
    <source>
        <dbReference type="ARBA" id="ARBA00023125"/>
    </source>
</evidence>
<name>A0A2S9V491_9ALTE</name>
<dbReference type="PANTHER" id="PTHR43133">
    <property type="entry name" value="RNA POLYMERASE ECF-TYPE SIGMA FACTO"/>
    <property type="match status" value="1"/>
</dbReference>
<dbReference type="InterPro" id="IPR039425">
    <property type="entry name" value="RNA_pol_sigma-70-like"/>
</dbReference>
<gene>
    <name evidence="7" type="ORF">C6Y40_22950</name>
</gene>
<dbReference type="GO" id="GO:0006352">
    <property type="term" value="P:DNA-templated transcription initiation"/>
    <property type="evidence" value="ECO:0007669"/>
    <property type="project" value="InterPro"/>
</dbReference>
<evidence type="ECO:0000313" key="7">
    <source>
        <dbReference type="EMBL" id="PRO71259.1"/>
    </source>
</evidence>
<dbReference type="InterPro" id="IPR053812">
    <property type="entry name" value="HTH_Sigma70_ECF-like"/>
</dbReference>
<proteinExistence type="inferred from homology"/>
<keyword evidence="5" id="KW-0804">Transcription</keyword>
<dbReference type="InterPro" id="IPR013324">
    <property type="entry name" value="RNA_pol_sigma_r3/r4-like"/>
</dbReference>
<sequence>MDEPAVLVTQIANGNKQAEQALLSHFSRPLYSIVAYKCDDPTLAQDIVQEALLIVIQKARASAIDNPEAIAGFVRRVAENLLIATYRKNKRQRTDCSDEMDLHSHTVNHTENQVSSEKLLETVTQVMSELSVERDRHLLSAYFFEGKDKQELCSELNLSTEHFDKVLHRAKTRLKQALALKCKVEINKQSLFTLLSVAAVICWLGTRI</sequence>
<reference evidence="8" key="1">
    <citation type="journal article" date="2020" name="Int. J. Syst. Evol. Microbiol.">
        <title>Alteromonas alba sp. nov., a marine bacterium isolated from the seawater of the West Pacific Ocean.</title>
        <authorList>
            <person name="Sun C."/>
            <person name="Wu Y.-H."/>
            <person name="Xamxidin M."/>
            <person name="Cheng H."/>
            <person name="Xu X.-W."/>
        </authorList>
    </citation>
    <scope>NUCLEOTIDE SEQUENCE [LARGE SCALE GENOMIC DNA]</scope>
    <source>
        <strain evidence="8">190</strain>
    </source>
</reference>
<dbReference type="NCBIfam" id="TIGR02937">
    <property type="entry name" value="sigma70-ECF"/>
    <property type="match status" value="1"/>
</dbReference>
<dbReference type="SUPFAM" id="SSF88946">
    <property type="entry name" value="Sigma2 domain of RNA polymerase sigma factors"/>
    <property type="match status" value="1"/>
</dbReference>
<keyword evidence="8" id="KW-1185">Reference proteome</keyword>
<organism evidence="7 8">
    <name type="scientific">Alteromonas alba</name>
    <dbReference type="NCBI Taxonomy" id="2079529"/>
    <lineage>
        <taxon>Bacteria</taxon>
        <taxon>Pseudomonadati</taxon>
        <taxon>Pseudomonadota</taxon>
        <taxon>Gammaproteobacteria</taxon>
        <taxon>Alteromonadales</taxon>
        <taxon>Alteromonadaceae</taxon>
        <taxon>Alteromonas/Salinimonas group</taxon>
        <taxon>Alteromonas</taxon>
    </lineage>
</organism>
<keyword evidence="4" id="KW-0238">DNA-binding</keyword>
<dbReference type="GO" id="GO:0003677">
    <property type="term" value="F:DNA binding"/>
    <property type="evidence" value="ECO:0007669"/>
    <property type="project" value="UniProtKB-KW"/>
</dbReference>
<dbReference type="SUPFAM" id="SSF88659">
    <property type="entry name" value="Sigma3 and sigma4 domains of RNA polymerase sigma factors"/>
    <property type="match status" value="1"/>
</dbReference>
<dbReference type="Proteomes" id="UP000238949">
    <property type="component" value="Unassembled WGS sequence"/>
</dbReference>
<keyword evidence="2" id="KW-0805">Transcription regulation</keyword>
<comment type="similarity">
    <text evidence="1">Belongs to the sigma-70 factor family. ECF subfamily.</text>
</comment>
<evidence type="ECO:0000256" key="2">
    <source>
        <dbReference type="ARBA" id="ARBA00023015"/>
    </source>
</evidence>
<dbReference type="Gene3D" id="1.10.10.10">
    <property type="entry name" value="Winged helix-like DNA-binding domain superfamily/Winged helix DNA-binding domain"/>
    <property type="match status" value="1"/>
</dbReference>
<dbReference type="InterPro" id="IPR013325">
    <property type="entry name" value="RNA_pol_sigma_r2"/>
</dbReference>
<dbReference type="AlphaFoldDB" id="A0A2S9V491"/>
<protein>
    <recommendedName>
        <fullName evidence="6">RNA polymerase sigma-70 ECF-like HTH domain-containing protein</fullName>
    </recommendedName>
</protein>
<feature type="domain" description="RNA polymerase sigma-70 ECF-like HTH" evidence="6">
    <location>
        <begin position="5"/>
        <end position="178"/>
    </location>
</feature>
<dbReference type="OrthoDB" id="129367at2"/>
<dbReference type="EMBL" id="PVNP01000211">
    <property type="protein sequence ID" value="PRO71259.1"/>
    <property type="molecule type" value="Genomic_DNA"/>
</dbReference>
<evidence type="ECO:0000259" key="6">
    <source>
        <dbReference type="Pfam" id="PF07638"/>
    </source>
</evidence>